<accession>A0A974WG53</accession>
<dbReference type="SUPFAM" id="SSF52172">
    <property type="entry name" value="CheY-like"/>
    <property type="match status" value="1"/>
</dbReference>
<dbReference type="FunFam" id="3.40.50.2300:FF:000051">
    <property type="entry name" value="Two-component response regulator yehT"/>
    <property type="match status" value="1"/>
</dbReference>
<dbReference type="PROSITE" id="PS50110">
    <property type="entry name" value="RESPONSE_REGULATORY"/>
    <property type="match status" value="1"/>
</dbReference>
<feature type="domain" description="HTH LytTR-type" evidence="3">
    <location>
        <begin position="139"/>
        <end position="237"/>
    </location>
</feature>
<proteinExistence type="predicted"/>
<dbReference type="InterPro" id="IPR007492">
    <property type="entry name" value="LytTR_DNA-bd_dom"/>
</dbReference>
<evidence type="ECO:0000259" key="3">
    <source>
        <dbReference type="PROSITE" id="PS50930"/>
    </source>
</evidence>
<dbReference type="Gene3D" id="3.40.50.2300">
    <property type="match status" value="1"/>
</dbReference>
<keyword evidence="5" id="KW-1185">Reference proteome</keyword>
<dbReference type="InterPro" id="IPR001789">
    <property type="entry name" value="Sig_transdc_resp-reg_receiver"/>
</dbReference>
<evidence type="ECO:0000313" key="5">
    <source>
        <dbReference type="Proteomes" id="UP000662783"/>
    </source>
</evidence>
<dbReference type="PANTHER" id="PTHR37299:SF1">
    <property type="entry name" value="STAGE 0 SPORULATION PROTEIN A HOMOLOG"/>
    <property type="match status" value="1"/>
</dbReference>
<evidence type="ECO:0000256" key="1">
    <source>
        <dbReference type="PROSITE-ProRule" id="PRU00169"/>
    </source>
</evidence>
<dbReference type="SMART" id="SM00448">
    <property type="entry name" value="REC"/>
    <property type="match status" value="1"/>
</dbReference>
<name>A0A974WG53_9BACT</name>
<evidence type="ECO:0000259" key="2">
    <source>
        <dbReference type="PROSITE" id="PS50110"/>
    </source>
</evidence>
<dbReference type="AlphaFoldDB" id="A0A974WG53"/>
<dbReference type="SMART" id="SM00850">
    <property type="entry name" value="LytTR"/>
    <property type="match status" value="1"/>
</dbReference>
<dbReference type="InterPro" id="IPR046947">
    <property type="entry name" value="LytR-like"/>
</dbReference>
<gene>
    <name evidence="4" type="ORF">JR347_01870</name>
</gene>
<dbReference type="KEGG" id="fuv:JR347_01870"/>
<reference evidence="4" key="1">
    <citation type="submission" date="2021-02" db="EMBL/GenBank/DDBJ databases">
        <title>Fulvivirga sp. S481 isolated from sea water.</title>
        <authorList>
            <person name="Bae S.S."/>
            <person name="Baek K."/>
        </authorList>
    </citation>
    <scope>NUCLEOTIDE SEQUENCE</scope>
    <source>
        <strain evidence="4">S481</strain>
    </source>
</reference>
<dbReference type="Proteomes" id="UP000662783">
    <property type="component" value="Chromosome"/>
</dbReference>
<organism evidence="4 5">
    <name type="scientific">Fulvivirga lutea</name>
    <dbReference type="NCBI Taxonomy" id="2810512"/>
    <lineage>
        <taxon>Bacteria</taxon>
        <taxon>Pseudomonadati</taxon>
        <taxon>Bacteroidota</taxon>
        <taxon>Cytophagia</taxon>
        <taxon>Cytophagales</taxon>
        <taxon>Fulvivirgaceae</taxon>
        <taxon>Fulvivirga</taxon>
    </lineage>
</organism>
<protein>
    <submittedName>
        <fullName evidence="4">Response regulator transcription factor</fullName>
    </submittedName>
</protein>
<dbReference type="PANTHER" id="PTHR37299">
    <property type="entry name" value="TRANSCRIPTIONAL REGULATOR-RELATED"/>
    <property type="match status" value="1"/>
</dbReference>
<dbReference type="Pfam" id="PF00072">
    <property type="entry name" value="Response_reg"/>
    <property type="match status" value="1"/>
</dbReference>
<dbReference type="GO" id="GO:0003677">
    <property type="term" value="F:DNA binding"/>
    <property type="evidence" value="ECO:0007669"/>
    <property type="project" value="InterPro"/>
</dbReference>
<dbReference type="PROSITE" id="PS50930">
    <property type="entry name" value="HTH_LYTTR"/>
    <property type="match status" value="1"/>
</dbReference>
<dbReference type="EMBL" id="CP070608">
    <property type="protein sequence ID" value="QSE97858.1"/>
    <property type="molecule type" value="Genomic_DNA"/>
</dbReference>
<feature type="modified residue" description="4-aspartylphosphate" evidence="1">
    <location>
        <position position="56"/>
    </location>
</feature>
<keyword evidence="1" id="KW-0597">Phosphoprotein</keyword>
<sequence length="241" mass="27951">MTKVKCMIVDDEPLAIEIIESYLERLSDFEVVARCNNALKAFEIVQKEKVDLIFLDIQMPKLTGIDFIKTLKDPPKIILTTAYRDYAIESYELDVVDYLLKPISFDRFLVAVQKIYNGNGDKISIEKQGVDIKDSDAYIYLKSDKKMVKVMLDDILYIESLKDYIRVRTDEKDVISHQKISYLEEKLPGEYFMRVHRSFIVPIQKITSYSASSIEVPGHEVPIGRLYKNDVLERLGSRNHI</sequence>
<feature type="domain" description="Response regulatory" evidence="2">
    <location>
        <begin position="5"/>
        <end position="116"/>
    </location>
</feature>
<dbReference type="InterPro" id="IPR011006">
    <property type="entry name" value="CheY-like_superfamily"/>
</dbReference>
<evidence type="ECO:0000313" key="4">
    <source>
        <dbReference type="EMBL" id="QSE97858.1"/>
    </source>
</evidence>
<dbReference type="RefSeq" id="WP_205722366.1">
    <property type="nucleotide sequence ID" value="NZ_CP070608.1"/>
</dbReference>
<dbReference type="Pfam" id="PF04397">
    <property type="entry name" value="LytTR"/>
    <property type="match status" value="1"/>
</dbReference>
<dbReference type="GO" id="GO:0000156">
    <property type="term" value="F:phosphorelay response regulator activity"/>
    <property type="evidence" value="ECO:0007669"/>
    <property type="project" value="InterPro"/>
</dbReference>
<dbReference type="Gene3D" id="2.40.50.1020">
    <property type="entry name" value="LytTr DNA-binding domain"/>
    <property type="match status" value="1"/>
</dbReference>